<sequence>MNPIDSEWKDIRMKKQKEDDLSDIPLNERKKFVKVLLEFNPKEKARKMTEKDRLVYQNLLASAKTVLDYKKIKKKFFDKPTKRRRGKKNMKLGKGFVFSVKDLKRFMKFILFYQPKGKRNWKDNCLKEWFGGKKMNKDVAIKLKQKIDWIAEKYSNPDREKNGNNETFSLNKIVPLSEYTAVAFFNKSSEKQALAFLYYVEFQDGYWGYFFLKESHVFGMSKIVKYLQEIEEFNFPRNL</sequence>
<gene>
    <name evidence="1" type="ORF">TM448B03686_0013</name>
</gene>
<accession>A0A6M3XXX4</accession>
<dbReference type="EMBL" id="MT145033">
    <property type="protein sequence ID" value="QJI02821.1"/>
    <property type="molecule type" value="Genomic_DNA"/>
</dbReference>
<protein>
    <submittedName>
        <fullName evidence="1">Uncharacterized protein</fullName>
    </submittedName>
</protein>
<dbReference type="AlphaFoldDB" id="A0A6M3XXX4"/>
<organism evidence="1">
    <name type="scientific">viral metagenome</name>
    <dbReference type="NCBI Taxonomy" id="1070528"/>
    <lineage>
        <taxon>unclassified sequences</taxon>
        <taxon>metagenomes</taxon>
        <taxon>organismal metagenomes</taxon>
    </lineage>
</organism>
<name>A0A6M3XXX4_9ZZZZ</name>
<proteinExistence type="predicted"/>
<reference evidence="1" key="1">
    <citation type="submission" date="2020-03" db="EMBL/GenBank/DDBJ databases">
        <title>The deep terrestrial virosphere.</title>
        <authorList>
            <person name="Holmfeldt K."/>
            <person name="Nilsson E."/>
            <person name="Simone D."/>
            <person name="Lopez-Fernandez M."/>
            <person name="Wu X."/>
            <person name="de Brujin I."/>
            <person name="Lundin D."/>
            <person name="Andersson A."/>
            <person name="Bertilsson S."/>
            <person name="Dopson M."/>
        </authorList>
    </citation>
    <scope>NUCLEOTIDE SEQUENCE</scope>
    <source>
        <strain evidence="1">TM448B03686</strain>
    </source>
</reference>
<evidence type="ECO:0000313" key="1">
    <source>
        <dbReference type="EMBL" id="QJI02821.1"/>
    </source>
</evidence>